<feature type="domain" description="GGDEF" evidence="3">
    <location>
        <begin position="273"/>
        <end position="406"/>
    </location>
</feature>
<dbReference type="NCBIfam" id="TIGR00254">
    <property type="entry name" value="GGDEF"/>
    <property type="match status" value="1"/>
</dbReference>
<dbReference type="InterPro" id="IPR036641">
    <property type="entry name" value="HPT_dom_sf"/>
</dbReference>
<dbReference type="CDD" id="cd01949">
    <property type="entry name" value="GGDEF"/>
    <property type="match status" value="1"/>
</dbReference>
<dbReference type="InterPro" id="IPR043128">
    <property type="entry name" value="Rev_trsase/Diguanyl_cyclase"/>
</dbReference>
<feature type="domain" description="Response regulatory" evidence="2">
    <location>
        <begin position="417"/>
        <end position="540"/>
    </location>
</feature>
<proteinExistence type="predicted"/>
<dbReference type="SUPFAM" id="SSF55073">
    <property type="entry name" value="Nucleotide cyclase"/>
    <property type="match status" value="1"/>
</dbReference>
<gene>
    <name evidence="4" type="ORF">PB01_00765</name>
</gene>
<accession>A0A5J6SHT3</accession>
<dbReference type="Gene3D" id="3.40.50.2300">
    <property type="match status" value="2"/>
</dbReference>
<organism evidence="4 5">
    <name type="scientific">Psychrobacillus glaciei</name>
    <dbReference type="NCBI Taxonomy" id="2283160"/>
    <lineage>
        <taxon>Bacteria</taxon>
        <taxon>Bacillati</taxon>
        <taxon>Bacillota</taxon>
        <taxon>Bacilli</taxon>
        <taxon>Bacillales</taxon>
        <taxon>Bacillaceae</taxon>
        <taxon>Psychrobacillus</taxon>
    </lineage>
</organism>
<dbReference type="InterPro" id="IPR011006">
    <property type="entry name" value="CheY-like_superfamily"/>
</dbReference>
<dbReference type="GO" id="GO:0005886">
    <property type="term" value="C:plasma membrane"/>
    <property type="evidence" value="ECO:0007669"/>
    <property type="project" value="TreeGrafter"/>
</dbReference>
<dbReference type="KEGG" id="psyo:PB01_00765"/>
<dbReference type="Gene3D" id="1.20.120.160">
    <property type="entry name" value="HPT domain"/>
    <property type="match status" value="1"/>
</dbReference>
<dbReference type="PROSITE" id="PS50887">
    <property type="entry name" value="GGDEF"/>
    <property type="match status" value="1"/>
</dbReference>
<keyword evidence="5" id="KW-1185">Reference proteome</keyword>
<dbReference type="GO" id="GO:0052621">
    <property type="term" value="F:diguanylate cyclase activity"/>
    <property type="evidence" value="ECO:0007669"/>
    <property type="project" value="TreeGrafter"/>
</dbReference>
<dbReference type="GO" id="GO:1902201">
    <property type="term" value="P:negative regulation of bacterial-type flagellum-dependent cell motility"/>
    <property type="evidence" value="ECO:0007669"/>
    <property type="project" value="TreeGrafter"/>
</dbReference>
<dbReference type="Proteomes" id="UP000325517">
    <property type="component" value="Chromosome"/>
</dbReference>
<dbReference type="PANTHER" id="PTHR45138:SF9">
    <property type="entry name" value="DIGUANYLATE CYCLASE DGCM-RELATED"/>
    <property type="match status" value="1"/>
</dbReference>
<dbReference type="SUPFAM" id="SSF47226">
    <property type="entry name" value="Histidine-containing phosphotransfer domain, HPT domain"/>
    <property type="match status" value="1"/>
</dbReference>
<feature type="modified residue" description="4-aspartylphosphate" evidence="1">
    <location>
        <position position="473"/>
    </location>
</feature>
<dbReference type="PANTHER" id="PTHR45138">
    <property type="entry name" value="REGULATORY COMPONENTS OF SENSORY TRANSDUCTION SYSTEM"/>
    <property type="match status" value="1"/>
</dbReference>
<feature type="modified residue" description="4-aspartylphosphate" evidence="1">
    <location>
        <position position="166"/>
    </location>
</feature>
<dbReference type="Pfam" id="PF00072">
    <property type="entry name" value="Response_reg"/>
    <property type="match status" value="2"/>
</dbReference>
<sequence length="544" mass="63430">MVRGILVDLQKYKNHLFQTIKNKLTEWLSLKEETVLAEDLYRFLHSIKGTSGTLQLDDLMQISSELLSKLENEEKKKWTEIELNNFLYPLITLIYKHENSGNLASLNNKVLNLKAPLIQIIDDDVSMLILLKDVLETKGWMVITNTNPESAVKQYFEMKPDCLILDIQLPQKDGFQVLQEIQNDSEKYFIPTIMISIKNNKETRIRAYQMGADDFFKKPIDMEEFVAKVDRHLQRKKIFDQFVLIDELTQVYNRKFLMDNLQRFFLDFKRTNEPFSISIIDIDFFKKINDTYGHLMGDQVLRDFAQYIKRNIRSMDTIYRYGGEEFVIVFPKTTSGDVNRLLTKLIKGFSQIEYTHKESSFSVTFSAGIYTVKDEFVTLTEAFKEADSSLYHAKHLGRSRVECLQMTSNVYQKATLNISIVDDDTIIRTLLSQMLESITIDNIHLNIKLFENGPSFLNSEHAKEDVNHFLILDGVMPVMDGLEVLQKVKQEKNAHRYKVLMLTGRKSQDEIERALRLGADDYVTKPFNVTDLQVRIERILNMLK</sequence>
<dbReference type="AlphaFoldDB" id="A0A5J6SHT3"/>
<dbReference type="FunFam" id="3.30.70.270:FF:000001">
    <property type="entry name" value="Diguanylate cyclase domain protein"/>
    <property type="match status" value="1"/>
</dbReference>
<feature type="domain" description="Response regulatory" evidence="2">
    <location>
        <begin position="117"/>
        <end position="233"/>
    </location>
</feature>
<dbReference type="GO" id="GO:0043709">
    <property type="term" value="P:cell adhesion involved in single-species biofilm formation"/>
    <property type="evidence" value="ECO:0007669"/>
    <property type="project" value="TreeGrafter"/>
</dbReference>
<evidence type="ECO:0000259" key="2">
    <source>
        <dbReference type="PROSITE" id="PS50110"/>
    </source>
</evidence>
<dbReference type="CDD" id="cd17574">
    <property type="entry name" value="REC_OmpR"/>
    <property type="match status" value="1"/>
</dbReference>
<evidence type="ECO:0000313" key="4">
    <source>
        <dbReference type="EMBL" id="QFF97460.1"/>
    </source>
</evidence>
<evidence type="ECO:0000313" key="5">
    <source>
        <dbReference type="Proteomes" id="UP000325517"/>
    </source>
</evidence>
<dbReference type="PROSITE" id="PS50110">
    <property type="entry name" value="RESPONSE_REGULATORY"/>
    <property type="match status" value="2"/>
</dbReference>
<keyword evidence="1" id="KW-0597">Phosphoprotein</keyword>
<dbReference type="InterPro" id="IPR000160">
    <property type="entry name" value="GGDEF_dom"/>
</dbReference>
<dbReference type="EMBL" id="CP031223">
    <property type="protein sequence ID" value="QFF97460.1"/>
    <property type="molecule type" value="Genomic_DNA"/>
</dbReference>
<dbReference type="SMART" id="SM00267">
    <property type="entry name" value="GGDEF"/>
    <property type="match status" value="1"/>
</dbReference>
<name>A0A5J6SHT3_9BACI</name>
<dbReference type="Pfam" id="PF00990">
    <property type="entry name" value="GGDEF"/>
    <property type="match status" value="1"/>
</dbReference>
<dbReference type="Gene3D" id="3.30.70.270">
    <property type="match status" value="1"/>
</dbReference>
<dbReference type="GO" id="GO:0000160">
    <property type="term" value="P:phosphorelay signal transduction system"/>
    <property type="evidence" value="ECO:0007669"/>
    <property type="project" value="InterPro"/>
</dbReference>
<dbReference type="SMART" id="SM00448">
    <property type="entry name" value="REC"/>
    <property type="match status" value="2"/>
</dbReference>
<dbReference type="InterPro" id="IPR029787">
    <property type="entry name" value="Nucleotide_cyclase"/>
</dbReference>
<dbReference type="CDD" id="cd00156">
    <property type="entry name" value="REC"/>
    <property type="match status" value="1"/>
</dbReference>
<evidence type="ECO:0000256" key="1">
    <source>
        <dbReference type="PROSITE-ProRule" id="PRU00169"/>
    </source>
</evidence>
<dbReference type="InterPro" id="IPR001789">
    <property type="entry name" value="Sig_transdc_resp-reg_receiver"/>
</dbReference>
<reference evidence="4 5" key="1">
    <citation type="submission" date="2018-07" db="EMBL/GenBank/DDBJ databases">
        <title>Complete genome sequence of Psychrobacillus sp. PB01, isolated from iceberg, and comparative genome analysis of Psychrobacillus strains.</title>
        <authorList>
            <person name="Lee P.C."/>
        </authorList>
    </citation>
    <scope>NUCLEOTIDE SEQUENCE [LARGE SCALE GENOMIC DNA]</scope>
    <source>
        <strain evidence="4 5">PB01</strain>
    </source>
</reference>
<dbReference type="InterPro" id="IPR050469">
    <property type="entry name" value="Diguanylate_Cyclase"/>
</dbReference>
<dbReference type="OrthoDB" id="9759607at2"/>
<dbReference type="SUPFAM" id="SSF52172">
    <property type="entry name" value="CheY-like"/>
    <property type="match status" value="2"/>
</dbReference>
<protein>
    <submittedName>
        <fullName evidence="4">Response regulator</fullName>
    </submittedName>
</protein>
<evidence type="ECO:0000259" key="3">
    <source>
        <dbReference type="PROSITE" id="PS50887"/>
    </source>
</evidence>